<evidence type="ECO:0000313" key="1">
    <source>
        <dbReference type="EMBL" id="PIV63329.1"/>
    </source>
</evidence>
<organism evidence="1 2">
    <name type="scientific">bacterium (Candidatus Ratteibacteria) CG01_land_8_20_14_3_00_40_19</name>
    <dbReference type="NCBI Taxonomy" id="2014290"/>
    <lineage>
        <taxon>Bacteria</taxon>
        <taxon>Candidatus Ratteibacteria</taxon>
    </lineage>
</organism>
<accession>A0A2M7E6H6</accession>
<dbReference type="InterPro" id="IPR008929">
    <property type="entry name" value="Chondroitin_lyas"/>
</dbReference>
<dbReference type="EMBL" id="PETL01000384">
    <property type="protein sequence ID" value="PIV63329.1"/>
    <property type="molecule type" value="Genomic_DNA"/>
</dbReference>
<dbReference type="Proteomes" id="UP000228886">
    <property type="component" value="Unassembled WGS sequence"/>
</dbReference>
<evidence type="ECO:0000313" key="2">
    <source>
        <dbReference type="Proteomes" id="UP000228886"/>
    </source>
</evidence>
<dbReference type="AlphaFoldDB" id="A0A2M7E6H6"/>
<gene>
    <name evidence="1" type="ORF">COS11_08015</name>
</gene>
<protein>
    <recommendedName>
        <fullName evidence="3">Heparinase II N-terminal domain-containing protein</fullName>
    </recommendedName>
</protein>
<name>A0A2M7E6H6_9BACT</name>
<reference evidence="2" key="1">
    <citation type="submission" date="2017-09" db="EMBL/GenBank/DDBJ databases">
        <title>Depth-based differentiation of microbial function through sediment-hosted aquifers and enrichment of novel symbionts in the deep terrestrial subsurface.</title>
        <authorList>
            <person name="Probst A.J."/>
            <person name="Ladd B."/>
            <person name="Jarett J.K."/>
            <person name="Geller-Mcgrath D.E."/>
            <person name="Sieber C.M.K."/>
            <person name="Emerson J.B."/>
            <person name="Anantharaman K."/>
            <person name="Thomas B.C."/>
            <person name="Malmstrom R."/>
            <person name="Stieglmeier M."/>
            <person name="Klingl A."/>
            <person name="Woyke T."/>
            <person name="Ryan C.M."/>
            <person name="Banfield J.F."/>
        </authorList>
    </citation>
    <scope>NUCLEOTIDE SEQUENCE [LARGE SCALE GENOMIC DNA]</scope>
</reference>
<sequence>MLERLNPEGYFSPKDPRSYFLYGQQFIYPLAYFYKTNFPDNPYFKDQKILQVIIKLGDYVAKVTDSNGEINYSSYGNKGKMVDQRLLTFWADAYFLIKDELESSRRVIWEKTFLRSAGNLAMRIKGYLEQRRFNWMSFSTGPNHAILYAVALYLAGIILQKKDWCRLADKFTVRFAEYQHPDGYWAEDRGPTPLYNIVSLAGIARMNVLSPQPVYREVLRRALNFHKTVSYPDFTHVATIDKRCRYHSSPFTWGHFGFSIFPEGRSFIKQAALVRLKAPVAMEGEECARWLENFIHYQEGEIPAYHPWKGCRQLTTVSGFIRKGAWEVTLSADASIVSPRNPFNLGNNNHFSLWHKTTGLIINGSQDKKHPLHNTFLPVNKRLQGPLVGGRIGLDAKPKYLEAIYPDFVGRLEVKWPNVSTCLIRAVIGGPSKERFLWNIPLFVKPGDSIRLNNQDVKLGKTVIRYRLGKGNQILFASQKAIISTSTPCTFHWPCLPFNSYSKNNRSSFEMAFARLEIPLKPGKKVELITHVC</sequence>
<dbReference type="Gene3D" id="1.50.10.100">
    <property type="entry name" value="Chondroitin AC/alginate lyase"/>
    <property type="match status" value="1"/>
</dbReference>
<comment type="caution">
    <text evidence="1">The sequence shown here is derived from an EMBL/GenBank/DDBJ whole genome shotgun (WGS) entry which is preliminary data.</text>
</comment>
<evidence type="ECO:0008006" key="3">
    <source>
        <dbReference type="Google" id="ProtNLM"/>
    </source>
</evidence>
<dbReference type="SUPFAM" id="SSF48230">
    <property type="entry name" value="Chondroitin AC/alginate lyase"/>
    <property type="match status" value="1"/>
</dbReference>
<proteinExistence type="predicted"/>